<dbReference type="OrthoDB" id="9811476at2"/>
<accession>A0A542DEM6</accession>
<dbReference type="AlphaFoldDB" id="A0A542DEM6"/>
<proteinExistence type="predicted"/>
<gene>
    <name evidence="5" type="ORF">FB471_1215</name>
</gene>
<organism evidence="5 6">
    <name type="scientific">Amycolatopsis cihanbeyliensis</name>
    <dbReference type="NCBI Taxonomy" id="1128664"/>
    <lineage>
        <taxon>Bacteria</taxon>
        <taxon>Bacillati</taxon>
        <taxon>Actinomycetota</taxon>
        <taxon>Actinomycetes</taxon>
        <taxon>Pseudonocardiales</taxon>
        <taxon>Pseudonocardiaceae</taxon>
        <taxon>Amycolatopsis</taxon>
    </lineage>
</organism>
<keyword evidence="6" id="KW-1185">Reference proteome</keyword>
<dbReference type="GO" id="GO:0004794">
    <property type="term" value="F:threonine deaminase activity"/>
    <property type="evidence" value="ECO:0007669"/>
    <property type="project" value="TreeGrafter"/>
</dbReference>
<protein>
    <submittedName>
        <fullName evidence="5">Threonine dehydratase</fullName>
    </submittedName>
</protein>
<evidence type="ECO:0000259" key="4">
    <source>
        <dbReference type="Pfam" id="PF00291"/>
    </source>
</evidence>
<dbReference type="PANTHER" id="PTHR48078:SF17">
    <property type="entry name" value="THREONINE DEHYDRATASE"/>
    <property type="match status" value="1"/>
</dbReference>
<feature type="domain" description="Tryptophan synthase beta chain-like PALP" evidence="4">
    <location>
        <begin position="28"/>
        <end position="302"/>
    </location>
</feature>
<dbReference type="InterPro" id="IPR050147">
    <property type="entry name" value="Ser/Thr_Dehydratase"/>
</dbReference>
<dbReference type="GO" id="GO:0006567">
    <property type="term" value="P:L-threonine catabolic process"/>
    <property type="evidence" value="ECO:0007669"/>
    <property type="project" value="TreeGrafter"/>
</dbReference>
<name>A0A542DEM6_AMYCI</name>
<evidence type="ECO:0000256" key="2">
    <source>
        <dbReference type="ARBA" id="ARBA00022898"/>
    </source>
</evidence>
<sequence>MQANPVDLDLDPARIAEAATAIDPVFLNTPQFVDEQLCAALGRTVLVKVETLNPIRSFKARGAEWLLAGLAADADLVCASSGNFGQAIAYAAGRRGMTAEVFVPVHVNQGKLARMRSLGSVVHQVEGDIREAARDYARQRPGRIFVEDGREPAVAEGAGTIGMELLAAGGIDTVVAPVGDGALITGVARWIKEYSPGTTVVGVCSAGAPGMARSWRSGQSVAVEVDTIADGINIRVPIPESLARMRVLVDEVVLVDDEAMLAAIRTAAETLGLLLEPAGAAALAAIAEHDLPGGTVAAVLSGANLDRALLERVLGRR</sequence>
<evidence type="ECO:0000256" key="1">
    <source>
        <dbReference type="ARBA" id="ARBA00001933"/>
    </source>
</evidence>
<reference evidence="5 6" key="1">
    <citation type="submission" date="2019-06" db="EMBL/GenBank/DDBJ databases">
        <title>Sequencing the genomes of 1000 actinobacteria strains.</title>
        <authorList>
            <person name="Klenk H.-P."/>
        </authorList>
    </citation>
    <scope>NUCLEOTIDE SEQUENCE [LARGE SCALE GENOMIC DNA]</scope>
    <source>
        <strain evidence="5 6">DSM 45679</strain>
    </source>
</reference>
<dbReference type="RefSeq" id="WP_141996342.1">
    <property type="nucleotide sequence ID" value="NZ_VFML01000001.1"/>
</dbReference>
<dbReference type="Pfam" id="PF00291">
    <property type="entry name" value="PALP"/>
    <property type="match status" value="1"/>
</dbReference>
<dbReference type="Gene3D" id="3.40.50.1100">
    <property type="match status" value="2"/>
</dbReference>
<dbReference type="GO" id="GO:0009097">
    <property type="term" value="P:isoleucine biosynthetic process"/>
    <property type="evidence" value="ECO:0007669"/>
    <property type="project" value="TreeGrafter"/>
</dbReference>
<dbReference type="EMBL" id="VFML01000001">
    <property type="protein sequence ID" value="TQJ01527.1"/>
    <property type="molecule type" value="Genomic_DNA"/>
</dbReference>
<dbReference type="Proteomes" id="UP000320876">
    <property type="component" value="Unassembled WGS sequence"/>
</dbReference>
<keyword evidence="3" id="KW-0456">Lyase</keyword>
<dbReference type="SUPFAM" id="SSF53686">
    <property type="entry name" value="Tryptophan synthase beta subunit-like PLP-dependent enzymes"/>
    <property type="match status" value="1"/>
</dbReference>
<evidence type="ECO:0000313" key="5">
    <source>
        <dbReference type="EMBL" id="TQJ01527.1"/>
    </source>
</evidence>
<comment type="cofactor">
    <cofactor evidence="1">
        <name>pyridoxal 5'-phosphate</name>
        <dbReference type="ChEBI" id="CHEBI:597326"/>
    </cofactor>
</comment>
<evidence type="ECO:0000256" key="3">
    <source>
        <dbReference type="ARBA" id="ARBA00023239"/>
    </source>
</evidence>
<dbReference type="PANTHER" id="PTHR48078">
    <property type="entry name" value="THREONINE DEHYDRATASE, MITOCHONDRIAL-RELATED"/>
    <property type="match status" value="1"/>
</dbReference>
<keyword evidence="2" id="KW-0663">Pyridoxal phosphate</keyword>
<dbReference type="GO" id="GO:0006565">
    <property type="term" value="P:L-serine catabolic process"/>
    <property type="evidence" value="ECO:0007669"/>
    <property type="project" value="TreeGrafter"/>
</dbReference>
<dbReference type="InterPro" id="IPR036052">
    <property type="entry name" value="TrpB-like_PALP_sf"/>
</dbReference>
<dbReference type="InterPro" id="IPR001926">
    <property type="entry name" value="TrpB-like_PALP"/>
</dbReference>
<evidence type="ECO:0000313" key="6">
    <source>
        <dbReference type="Proteomes" id="UP000320876"/>
    </source>
</evidence>
<dbReference type="GO" id="GO:0003941">
    <property type="term" value="F:L-serine ammonia-lyase activity"/>
    <property type="evidence" value="ECO:0007669"/>
    <property type="project" value="TreeGrafter"/>
</dbReference>
<comment type="caution">
    <text evidence="5">The sequence shown here is derived from an EMBL/GenBank/DDBJ whole genome shotgun (WGS) entry which is preliminary data.</text>
</comment>